<evidence type="ECO:0000313" key="3">
    <source>
        <dbReference type="Proteomes" id="UP000002382"/>
    </source>
</evidence>
<reference evidence="2 3" key="2">
    <citation type="journal article" date="2011" name="J. Bacteriol.">
        <title>Genome Sequence of Kosmotoga olearia Strain TBF 19.5.1, a Thermophilic Bacterium with a Wide Growth Temperature Range, Isolated from the Troll B Oil Platform in the North Sea.</title>
        <authorList>
            <person name="Swithers K.S."/>
            <person name="Dipippo J.L."/>
            <person name="Bruce D.C."/>
            <person name="Detter C."/>
            <person name="Tapia R."/>
            <person name="Han S."/>
            <person name="Goodwin L.A."/>
            <person name="Han J."/>
            <person name="Woyke T."/>
            <person name="Pitluck S."/>
            <person name="Pennacchio L."/>
            <person name="Nolan M."/>
            <person name="Mikhailova N."/>
            <person name="Land M.L."/>
            <person name="Nesbo C.L."/>
            <person name="Gogarten J.P."/>
            <person name="Noll K.M."/>
        </authorList>
    </citation>
    <scope>NUCLEOTIDE SEQUENCE [LARGE SCALE GENOMIC DNA]</scope>
    <source>
        <strain evidence="3">ATCC BAA-1733 / DSM 21960 / TBF 19.5.1</strain>
    </source>
</reference>
<dbReference type="Pfam" id="PF17668">
    <property type="entry name" value="Acetyltransf_17"/>
    <property type="match status" value="1"/>
</dbReference>
<dbReference type="InterPro" id="IPR041380">
    <property type="entry name" value="Acetyltransf_17"/>
</dbReference>
<dbReference type="EMBL" id="CP001634">
    <property type="protein sequence ID" value="ACR79218.1"/>
    <property type="molecule type" value="Genomic_DNA"/>
</dbReference>
<evidence type="ECO:0000313" key="2">
    <source>
        <dbReference type="EMBL" id="ACR79218.1"/>
    </source>
</evidence>
<dbReference type="Pfam" id="PF13527">
    <property type="entry name" value="Acetyltransf_9"/>
    <property type="match status" value="1"/>
</dbReference>
<proteinExistence type="predicted"/>
<protein>
    <submittedName>
        <fullName evidence="2">Acetyltransferase involved in intracellular survival and related acetyltransferase-like protein</fullName>
    </submittedName>
</protein>
<dbReference type="GO" id="GO:0030649">
    <property type="term" value="P:aminoglycoside antibiotic catabolic process"/>
    <property type="evidence" value="ECO:0007669"/>
    <property type="project" value="TreeGrafter"/>
</dbReference>
<dbReference type="InterPro" id="IPR025559">
    <property type="entry name" value="Eis_dom"/>
</dbReference>
<dbReference type="Proteomes" id="UP000002382">
    <property type="component" value="Chromosome"/>
</dbReference>
<dbReference type="KEGG" id="kol:Kole_0495"/>
<dbReference type="SUPFAM" id="SSF55718">
    <property type="entry name" value="SCP-like"/>
    <property type="match status" value="1"/>
</dbReference>
<dbReference type="Pfam" id="PF13530">
    <property type="entry name" value="SCP2_2"/>
    <property type="match status" value="1"/>
</dbReference>
<evidence type="ECO:0000259" key="1">
    <source>
        <dbReference type="PROSITE" id="PS51186"/>
    </source>
</evidence>
<organism evidence="2 3">
    <name type="scientific">Kosmotoga olearia (strain ATCC BAA-1733 / DSM 21960 / TBF 19.5.1)</name>
    <dbReference type="NCBI Taxonomy" id="521045"/>
    <lineage>
        <taxon>Bacteria</taxon>
        <taxon>Thermotogati</taxon>
        <taxon>Thermotogota</taxon>
        <taxon>Thermotogae</taxon>
        <taxon>Kosmotogales</taxon>
        <taxon>Kosmotogaceae</taxon>
        <taxon>Kosmotoga</taxon>
    </lineage>
</organism>
<dbReference type="InterPro" id="IPR000182">
    <property type="entry name" value="GNAT_dom"/>
</dbReference>
<reference evidence="2 3" key="1">
    <citation type="submission" date="2009-06" db="EMBL/GenBank/DDBJ databases">
        <title>Complete sequence of Thermotogales bacterium TBF 19.5.1.</title>
        <authorList>
            <consortium name="US DOE Joint Genome Institute"/>
            <person name="Lucas S."/>
            <person name="Copeland A."/>
            <person name="Lapidus A."/>
            <person name="Glavina del Rio T."/>
            <person name="Tice H."/>
            <person name="Bruce D."/>
            <person name="Goodwin L."/>
            <person name="Pitluck S."/>
            <person name="Chertkov O."/>
            <person name="Brettin T."/>
            <person name="Detter J.C."/>
            <person name="Han C."/>
            <person name="Schmutz J."/>
            <person name="Larimer F."/>
            <person name="Land M."/>
            <person name="Hauser L."/>
            <person name="Kyrpides N."/>
            <person name="Ovchinnikova G."/>
            <person name="Noll K."/>
        </authorList>
    </citation>
    <scope>NUCLEOTIDE SEQUENCE [LARGE SCALE GENOMIC DNA]</scope>
    <source>
        <strain evidence="3">ATCC BAA-1733 / DSM 21960 / TBF 19.5.1</strain>
    </source>
</reference>
<dbReference type="CDD" id="cd04301">
    <property type="entry name" value="NAT_SF"/>
    <property type="match status" value="1"/>
</dbReference>
<dbReference type="OrthoDB" id="9768284at2"/>
<dbReference type="Gene3D" id="3.30.1050.10">
    <property type="entry name" value="SCP2 sterol-binding domain"/>
    <property type="match status" value="1"/>
</dbReference>
<gene>
    <name evidence="2" type="ordered locus">Kole_0495</name>
</gene>
<dbReference type="SUPFAM" id="SSF55729">
    <property type="entry name" value="Acyl-CoA N-acyltransferases (Nat)"/>
    <property type="match status" value="1"/>
</dbReference>
<dbReference type="AlphaFoldDB" id="C5CEH2"/>
<dbReference type="InterPro" id="IPR016181">
    <property type="entry name" value="Acyl_CoA_acyltransferase"/>
</dbReference>
<keyword evidence="3" id="KW-1185">Reference proteome</keyword>
<dbReference type="Gene3D" id="3.40.630.30">
    <property type="match status" value="2"/>
</dbReference>
<name>C5CEH2_KOSOT</name>
<dbReference type="STRING" id="521045.Kole_0495"/>
<dbReference type="PANTHER" id="PTHR37817:SF1">
    <property type="entry name" value="N-ACETYLTRANSFERASE EIS"/>
    <property type="match status" value="1"/>
</dbReference>
<sequence length="390" mass="45084">MYEYRKSEDVEALMEIAKFSFVVEKSKHEFLRKYIRTALVSGVEMFGVYDSKKLVAAHLLYPYQMRFRNSMVSMGGISKICSRPDYRGKGTIRFMLEKSIETMRDKGMVVSMLHPFNVSFYRKYGWELFFRKKLVLLSPGSLIAKENPSITAEYLKFPDEVCKEFYNEHARREYNLALRDDPHWKRHLELSNNEAANGVVKFERDGKIVGMMALYLSSGEAMFESIVTVKDFIYNDNETKETMLNYLKRLSLQVTKLRMVLPEDFLLWPYLSDQPSEEKIGNAGMIRIVSVEKLDGLSVDFELEPLIVSVNDKFSEENTGNFEIKAEGGFLRISRSTKSPDIECDVSCLSSIISGFTSFKEMIEAGRVQVFEDYRGQDLPKVVTFNLEPF</sequence>
<dbReference type="GO" id="GO:0034069">
    <property type="term" value="F:aminoglycoside N-acetyltransferase activity"/>
    <property type="evidence" value="ECO:0007669"/>
    <property type="project" value="TreeGrafter"/>
</dbReference>
<feature type="domain" description="N-acetyltransferase" evidence="1">
    <location>
        <begin position="1"/>
        <end position="148"/>
    </location>
</feature>
<accession>C5CEH2</accession>
<dbReference type="PANTHER" id="PTHR37817">
    <property type="entry name" value="N-ACETYLTRANSFERASE EIS"/>
    <property type="match status" value="1"/>
</dbReference>
<dbReference type="HOGENOM" id="CLU_050659_1_1_0"/>
<dbReference type="InterPro" id="IPR051554">
    <property type="entry name" value="Acetyltransferase_Eis"/>
</dbReference>
<dbReference type="InterPro" id="IPR036527">
    <property type="entry name" value="SCP2_sterol-bd_dom_sf"/>
</dbReference>
<dbReference type="eggNOG" id="COG4552">
    <property type="taxonomic scope" value="Bacteria"/>
</dbReference>
<dbReference type="PROSITE" id="PS51186">
    <property type="entry name" value="GNAT"/>
    <property type="match status" value="1"/>
</dbReference>
<dbReference type="RefSeq" id="WP_012745005.1">
    <property type="nucleotide sequence ID" value="NC_012785.1"/>
</dbReference>